<keyword evidence="1" id="KW-0732">Signal</keyword>
<keyword evidence="3" id="KW-1185">Reference proteome</keyword>
<accession>A0A6G9AJ08</accession>
<evidence type="ECO:0008006" key="4">
    <source>
        <dbReference type="Google" id="ProtNLM"/>
    </source>
</evidence>
<evidence type="ECO:0000256" key="1">
    <source>
        <dbReference type="SAM" id="SignalP"/>
    </source>
</evidence>
<feature type="signal peptide" evidence="1">
    <location>
        <begin position="1"/>
        <end position="18"/>
    </location>
</feature>
<dbReference type="EMBL" id="CP050063">
    <property type="protein sequence ID" value="QIP12452.1"/>
    <property type="molecule type" value="Genomic_DNA"/>
</dbReference>
<proteinExistence type="predicted"/>
<gene>
    <name evidence="2" type="ORF">G8759_07350</name>
</gene>
<feature type="chain" id="PRO_5026320296" description="Outer membrane beta-barrel protein" evidence="1">
    <location>
        <begin position="19"/>
        <end position="230"/>
    </location>
</feature>
<dbReference type="RefSeq" id="WP_167206599.1">
    <property type="nucleotide sequence ID" value="NZ_CP050063.1"/>
</dbReference>
<reference evidence="2 3" key="1">
    <citation type="submission" date="2020-03" db="EMBL/GenBank/DDBJ databases">
        <authorList>
            <person name="Kim M.K."/>
        </authorList>
    </citation>
    <scope>NUCLEOTIDE SEQUENCE [LARGE SCALE GENOMIC DNA]</scope>
    <source>
        <strain evidence="2 3">BT328</strain>
    </source>
</reference>
<organism evidence="2 3">
    <name type="scientific">Spirosoma aureum</name>
    <dbReference type="NCBI Taxonomy" id="2692134"/>
    <lineage>
        <taxon>Bacteria</taxon>
        <taxon>Pseudomonadati</taxon>
        <taxon>Bacteroidota</taxon>
        <taxon>Cytophagia</taxon>
        <taxon>Cytophagales</taxon>
        <taxon>Cytophagaceae</taxon>
        <taxon>Spirosoma</taxon>
    </lineage>
</organism>
<name>A0A6G9AJ08_9BACT</name>
<dbReference type="Proteomes" id="UP000501802">
    <property type="component" value="Chromosome"/>
</dbReference>
<sequence length="230" mass="25112">MKTTLPLLLVALSFAGQAQPVSQQVNTQAGLNPFTRKSWQIGIQGGYSKAEFISRNSTIQLYGGYFVANKLSMGLSSTWVAEWTRNVLHENTLTMGPAIRYQLTQTRISPFLAASYQIGARTLTIANVTVNPAAVVTVITTPTGSYSTISGSNFSYTASNKPTAIHSRSLTAGISVGVVSSIRIDLAINWQGNAFPSYPEIKRGLFQFQFGLNYQPGATYHYSLRRKTSR</sequence>
<dbReference type="AlphaFoldDB" id="A0A6G9AJ08"/>
<evidence type="ECO:0000313" key="3">
    <source>
        <dbReference type="Proteomes" id="UP000501802"/>
    </source>
</evidence>
<evidence type="ECO:0000313" key="2">
    <source>
        <dbReference type="EMBL" id="QIP12452.1"/>
    </source>
</evidence>
<protein>
    <recommendedName>
        <fullName evidence="4">Outer membrane beta-barrel protein</fullName>
    </recommendedName>
</protein>
<dbReference type="KEGG" id="spib:G8759_07350"/>